<organism evidence="2">
    <name type="scientific">Trichuris suis</name>
    <name type="common">pig whipworm</name>
    <dbReference type="NCBI Taxonomy" id="68888"/>
    <lineage>
        <taxon>Eukaryota</taxon>
        <taxon>Metazoa</taxon>
        <taxon>Ecdysozoa</taxon>
        <taxon>Nematoda</taxon>
        <taxon>Enoplea</taxon>
        <taxon>Dorylaimia</taxon>
        <taxon>Trichinellida</taxon>
        <taxon>Trichuridae</taxon>
        <taxon>Trichuris</taxon>
    </lineage>
</organism>
<dbReference type="Proteomes" id="UP000030758">
    <property type="component" value="Unassembled WGS sequence"/>
</dbReference>
<name>A0A085N293_9BILA</name>
<sequence length="259" mass="28368">MQATRVIQKILETQNRAVERSRQRFVGKAPTSFSIVGASRLSGFCSAVEENTSHGGVPSMGLYLTVTVLTIDTFGGPTASPEFPDNNNGSIILFKGKKQEDKVQSFPKQSASIVNEEQSKQSPVHASRHLPRLFIRFEKAVVNGTHCKPANRVLPSLDEGVVLETSFAVSLSNHTAARFMLPYERESTSHVNIRLSGRAQNPETQNPDSQNPDSQNPESRNPDTQNTESVMPAKNGEECAINDALRNITSAYSLNSLEL</sequence>
<feature type="compositionally biased region" description="Polar residues" evidence="1">
    <location>
        <begin position="198"/>
        <end position="229"/>
    </location>
</feature>
<feature type="region of interest" description="Disordered" evidence="1">
    <location>
        <begin position="197"/>
        <end position="233"/>
    </location>
</feature>
<accession>A0A085N293</accession>
<protein>
    <submittedName>
        <fullName evidence="2">Uncharacterized protein</fullName>
    </submittedName>
</protein>
<evidence type="ECO:0000313" key="2">
    <source>
        <dbReference type="EMBL" id="KFD63589.1"/>
    </source>
</evidence>
<gene>
    <name evidence="2" type="ORF">M514_24215</name>
</gene>
<evidence type="ECO:0000256" key="1">
    <source>
        <dbReference type="SAM" id="MobiDB-lite"/>
    </source>
</evidence>
<proteinExistence type="predicted"/>
<reference evidence="2" key="1">
    <citation type="journal article" date="2014" name="Nat. Genet.">
        <title>Genome and transcriptome of the porcine whipworm Trichuris suis.</title>
        <authorList>
            <person name="Jex A.R."/>
            <person name="Nejsum P."/>
            <person name="Schwarz E.M."/>
            <person name="Hu L."/>
            <person name="Young N.D."/>
            <person name="Hall R.S."/>
            <person name="Korhonen P.K."/>
            <person name="Liao S."/>
            <person name="Thamsborg S."/>
            <person name="Xia J."/>
            <person name="Xu P."/>
            <person name="Wang S."/>
            <person name="Scheerlinck J.P."/>
            <person name="Hofmann A."/>
            <person name="Sternberg P.W."/>
            <person name="Wang J."/>
            <person name="Gasser R.B."/>
        </authorList>
    </citation>
    <scope>NUCLEOTIDE SEQUENCE [LARGE SCALE GENOMIC DNA]</scope>
    <source>
        <strain evidence="2">DCEP-RM93F</strain>
    </source>
</reference>
<dbReference type="AlphaFoldDB" id="A0A085N293"/>
<dbReference type="EMBL" id="KL367570">
    <property type="protein sequence ID" value="KFD63589.1"/>
    <property type="molecule type" value="Genomic_DNA"/>
</dbReference>